<dbReference type="HAMAP" id="MF_00531">
    <property type="entry name" value="Ribosomal_uS19"/>
    <property type="match status" value="1"/>
</dbReference>
<evidence type="ECO:0000256" key="2">
    <source>
        <dbReference type="ARBA" id="ARBA00022980"/>
    </source>
</evidence>
<reference evidence="6 7" key="1">
    <citation type="journal article" date="2014" name="Genome Biol. Evol.">
        <title>Comparative genomics and transcriptomics analyses reveal divergent lifestyle features of nematode endoparasitic fungus Hirsutella minnesotensis.</title>
        <authorList>
            <person name="Lai Y."/>
            <person name="Liu K."/>
            <person name="Zhang X."/>
            <person name="Zhang X."/>
            <person name="Li K."/>
            <person name="Wang N."/>
            <person name="Shu C."/>
            <person name="Wu Y."/>
            <person name="Wang C."/>
            <person name="Bushley K.E."/>
            <person name="Xiang M."/>
            <person name="Liu X."/>
        </authorList>
    </citation>
    <scope>NUCLEOTIDE SEQUENCE [LARGE SCALE GENOMIC DNA]</scope>
    <source>
        <strain evidence="6 7">3608</strain>
    </source>
</reference>
<keyword evidence="7" id="KW-1185">Reference proteome</keyword>
<dbReference type="GO" id="GO:0006412">
    <property type="term" value="P:translation"/>
    <property type="evidence" value="ECO:0007669"/>
    <property type="project" value="InterPro"/>
</dbReference>
<dbReference type="GO" id="GO:0000028">
    <property type="term" value="P:ribosomal small subunit assembly"/>
    <property type="evidence" value="ECO:0007669"/>
    <property type="project" value="TreeGrafter"/>
</dbReference>
<accession>A0A0F8A4Y9</accession>
<sequence>MTLDIKVANITKCVLPNSDDSSRHVTPSRLSSKPPSPKLLADDLAPHSTTMQPTRLLLKRSVWKGPHIVPLPIAWPKAGQRPPPVRTQARSATILPNFVGLRFEVHNGRDYHLVTITEDMVGHKLGEFSPYADSNHGAGGEFANAGI</sequence>
<dbReference type="PRINTS" id="PR00975">
    <property type="entry name" value="RIBOSOMALS19"/>
</dbReference>
<evidence type="ECO:0000313" key="6">
    <source>
        <dbReference type="EMBL" id="KJZ74409.1"/>
    </source>
</evidence>
<evidence type="ECO:0000313" key="7">
    <source>
        <dbReference type="Proteomes" id="UP000054481"/>
    </source>
</evidence>
<gene>
    <name evidence="6" type="ORF">HIM_06219</name>
</gene>
<dbReference type="GO" id="GO:0003735">
    <property type="term" value="F:structural constituent of ribosome"/>
    <property type="evidence" value="ECO:0007669"/>
    <property type="project" value="InterPro"/>
</dbReference>
<comment type="similarity">
    <text evidence="1 4">Belongs to the universal ribosomal protein uS19 family.</text>
</comment>
<dbReference type="AlphaFoldDB" id="A0A0F8A4Y9"/>
<organism evidence="6 7">
    <name type="scientific">Hirsutella minnesotensis 3608</name>
    <dbReference type="NCBI Taxonomy" id="1043627"/>
    <lineage>
        <taxon>Eukaryota</taxon>
        <taxon>Fungi</taxon>
        <taxon>Dikarya</taxon>
        <taxon>Ascomycota</taxon>
        <taxon>Pezizomycotina</taxon>
        <taxon>Sordariomycetes</taxon>
        <taxon>Hypocreomycetidae</taxon>
        <taxon>Hypocreales</taxon>
        <taxon>Ophiocordycipitaceae</taxon>
        <taxon>Hirsutella</taxon>
    </lineage>
</organism>
<protein>
    <recommendedName>
        <fullName evidence="8">37S ribosomal protein S19</fullName>
    </recommendedName>
</protein>
<keyword evidence="3 4" id="KW-0687">Ribonucleoprotein</keyword>
<feature type="region of interest" description="Disordered" evidence="5">
    <location>
        <begin position="17"/>
        <end position="39"/>
    </location>
</feature>
<name>A0A0F8A4Y9_9HYPO</name>
<dbReference type="EMBL" id="KQ030526">
    <property type="protein sequence ID" value="KJZ74409.1"/>
    <property type="molecule type" value="Genomic_DNA"/>
</dbReference>
<evidence type="ECO:0000256" key="4">
    <source>
        <dbReference type="RuleBase" id="RU003485"/>
    </source>
</evidence>
<dbReference type="GO" id="GO:0005763">
    <property type="term" value="C:mitochondrial small ribosomal subunit"/>
    <property type="evidence" value="ECO:0007669"/>
    <property type="project" value="TreeGrafter"/>
</dbReference>
<dbReference type="PANTHER" id="PTHR11880:SF8">
    <property type="entry name" value="SMALL RIBOSOMAL SUBUNIT PROTEIN US19M"/>
    <property type="match status" value="1"/>
</dbReference>
<dbReference type="PANTHER" id="PTHR11880">
    <property type="entry name" value="RIBOSOMAL PROTEIN S19P FAMILY MEMBER"/>
    <property type="match status" value="1"/>
</dbReference>
<evidence type="ECO:0008006" key="8">
    <source>
        <dbReference type="Google" id="ProtNLM"/>
    </source>
</evidence>
<keyword evidence="2 4" id="KW-0689">Ribosomal protein</keyword>
<dbReference type="Pfam" id="PF00203">
    <property type="entry name" value="Ribosomal_S19"/>
    <property type="match status" value="1"/>
</dbReference>
<proteinExistence type="inferred from homology"/>
<dbReference type="SUPFAM" id="SSF54570">
    <property type="entry name" value="Ribosomal protein S19"/>
    <property type="match status" value="1"/>
</dbReference>
<dbReference type="Proteomes" id="UP000054481">
    <property type="component" value="Unassembled WGS sequence"/>
</dbReference>
<evidence type="ECO:0000256" key="1">
    <source>
        <dbReference type="ARBA" id="ARBA00007345"/>
    </source>
</evidence>
<dbReference type="InterPro" id="IPR002222">
    <property type="entry name" value="Ribosomal_uS19"/>
</dbReference>
<dbReference type="Gene3D" id="3.30.860.10">
    <property type="entry name" value="30s Ribosomal Protein S19, Chain A"/>
    <property type="match status" value="1"/>
</dbReference>
<dbReference type="InterPro" id="IPR023575">
    <property type="entry name" value="Ribosomal_uS19_SF"/>
</dbReference>
<dbReference type="OrthoDB" id="2043at2759"/>
<evidence type="ECO:0000256" key="3">
    <source>
        <dbReference type="ARBA" id="ARBA00023274"/>
    </source>
</evidence>
<evidence type="ECO:0000256" key="5">
    <source>
        <dbReference type="SAM" id="MobiDB-lite"/>
    </source>
</evidence>